<dbReference type="InterPro" id="IPR002048">
    <property type="entry name" value="EF_hand_dom"/>
</dbReference>
<evidence type="ECO:0000313" key="4">
    <source>
        <dbReference type="Proteomes" id="UP001642487"/>
    </source>
</evidence>
<feature type="domain" description="EF-hand" evidence="2">
    <location>
        <begin position="61"/>
        <end position="96"/>
    </location>
</feature>
<gene>
    <name evidence="3" type="ORF">CITCOLO1_LOCUS19768</name>
</gene>
<evidence type="ECO:0000313" key="3">
    <source>
        <dbReference type="EMBL" id="CAK9327391.1"/>
    </source>
</evidence>
<dbReference type="SUPFAM" id="SSF47473">
    <property type="entry name" value="EF-hand"/>
    <property type="match status" value="1"/>
</dbReference>
<dbReference type="PROSITE" id="PS50222">
    <property type="entry name" value="EF_HAND_2"/>
    <property type="match status" value="1"/>
</dbReference>
<dbReference type="PANTHER" id="PTHR47319:SF28">
    <property type="entry name" value="EF-HAND DOMAIN-CONTAINING PROTEIN"/>
    <property type="match status" value="1"/>
</dbReference>
<dbReference type="EMBL" id="OZ021742">
    <property type="protein sequence ID" value="CAK9327391.1"/>
    <property type="molecule type" value="Genomic_DNA"/>
</dbReference>
<evidence type="ECO:0000259" key="2">
    <source>
        <dbReference type="PROSITE" id="PS50222"/>
    </source>
</evidence>
<dbReference type="Proteomes" id="UP001642487">
    <property type="component" value="Chromosome 8"/>
</dbReference>
<dbReference type="PROSITE" id="PS00018">
    <property type="entry name" value="EF_HAND_1"/>
    <property type="match status" value="1"/>
</dbReference>
<organism evidence="3 4">
    <name type="scientific">Citrullus colocynthis</name>
    <name type="common">colocynth</name>
    <dbReference type="NCBI Taxonomy" id="252529"/>
    <lineage>
        <taxon>Eukaryota</taxon>
        <taxon>Viridiplantae</taxon>
        <taxon>Streptophyta</taxon>
        <taxon>Embryophyta</taxon>
        <taxon>Tracheophyta</taxon>
        <taxon>Spermatophyta</taxon>
        <taxon>Magnoliopsida</taxon>
        <taxon>eudicotyledons</taxon>
        <taxon>Gunneridae</taxon>
        <taxon>Pentapetalae</taxon>
        <taxon>rosids</taxon>
        <taxon>fabids</taxon>
        <taxon>Cucurbitales</taxon>
        <taxon>Cucurbitaceae</taxon>
        <taxon>Benincaseae</taxon>
        <taxon>Citrullus</taxon>
    </lineage>
</organism>
<name>A0ABP0Z3X9_9ROSI</name>
<dbReference type="PANTHER" id="PTHR47319">
    <property type="entry name" value="CALCIUM-BINDING PROTEIN KIC"/>
    <property type="match status" value="1"/>
</dbReference>
<dbReference type="InterPro" id="IPR044205">
    <property type="entry name" value="KIC/PBP1/KRP1"/>
</dbReference>
<dbReference type="Gene3D" id="1.10.238.10">
    <property type="entry name" value="EF-hand"/>
    <property type="match status" value="1"/>
</dbReference>
<protein>
    <recommendedName>
        <fullName evidence="2">EF-hand domain-containing protein</fullName>
    </recommendedName>
</protein>
<dbReference type="Pfam" id="PF13833">
    <property type="entry name" value="EF-hand_8"/>
    <property type="match status" value="1"/>
</dbReference>
<dbReference type="InterPro" id="IPR018247">
    <property type="entry name" value="EF_Hand_1_Ca_BS"/>
</dbReference>
<keyword evidence="1" id="KW-0106">Calcium</keyword>
<evidence type="ECO:0000256" key="1">
    <source>
        <dbReference type="ARBA" id="ARBA00022837"/>
    </source>
</evidence>
<dbReference type="InterPro" id="IPR011992">
    <property type="entry name" value="EF-hand-dom_pair"/>
</dbReference>
<reference evidence="3 4" key="1">
    <citation type="submission" date="2024-03" db="EMBL/GenBank/DDBJ databases">
        <authorList>
            <person name="Gkanogiannis A."/>
            <person name="Becerra Lopez-Lavalle L."/>
        </authorList>
    </citation>
    <scope>NUCLEOTIDE SEQUENCE [LARGE SCALE GENOMIC DNA]</scope>
</reference>
<proteinExistence type="predicted"/>
<sequence>MGSANDVVFFKDFFPEMVEKLGVIGFMKELRCGFCLLMDKEKGVITEESLRNKMGFLGLILEDEEVMWMVREGDLDGDGALSEAEFCILMIRLSPGFIHLSSTFFHQSHLDKKFRKK</sequence>
<keyword evidence="4" id="KW-1185">Reference proteome</keyword>
<accession>A0ABP0Z3X9</accession>